<evidence type="ECO:0000313" key="8">
    <source>
        <dbReference type="EMBL" id="KAJ8050573.1"/>
    </source>
</evidence>
<dbReference type="AlphaFoldDB" id="A0A9Q1CTC2"/>
<dbReference type="EMBL" id="JAIZAY010000001">
    <property type="protein sequence ID" value="KAJ8050573.1"/>
    <property type="molecule type" value="Genomic_DNA"/>
</dbReference>
<evidence type="ECO:0000256" key="3">
    <source>
        <dbReference type="ARBA" id="ARBA00023015"/>
    </source>
</evidence>
<dbReference type="GO" id="GO:0003677">
    <property type="term" value="F:DNA binding"/>
    <property type="evidence" value="ECO:0007669"/>
    <property type="project" value="UniProtKB-KW"/>
</dbReference>
<dbReference type="GO" id="GO:0005634">
    <property type="term" value="C:nucleus"/>
    <property type="evidence" value="ECO:0007669"/>
    <property type="project" value="UniProtKB-SubCell"/>
</dbReference>
<protein>
    <submittedName>
        <fullName evidence="8">RNA polymerase II transcriptional coactivator KIWI</fullName>
    </submittedName>
</protein>
<proteinExistence type="inferred from homology"/>
<keyword evidence="6" id="KW-0539">Nucleus</keyword>
<evidence type="ECO:0000256" key="6">
    <source>
        <dbReference type="ARBA" id="ARBA00023242"/>
    </source>
</evidence>
<dbReference type="InterPro" id="IPR009044">
    <property type="entry name" value="ssDNA-bd_transcriptional_reg"/>
</dbReference>
<evidence type="ECO:0000256" key="2">
    <source>
        <dbReference type="ARBA" id="ARBA00009001"/>
    </source>
</evidence>
<reference evidence="8" key="1">
    <citation type="submission" date="2021-10" db="EMBL/GenBank/DDBJ databases">
        <title>Tropical sea cucumber genome reveals ecological adaptation and Cuvierian tubules defense mechanism.</title>
        <authorList>
            <person name="Chen T."/>
        </authorList>
    </citation>
    <scope>NUCLEOTIDE SEQUENCE</scope>
    <source>
        <strain evidence="8">Nanhai2018</strain>
        <tissue evidence="8">Muscle</tissue>
    </source>
</reference>
<dbReference type="InterPro" id="IPR003173">
    <property type="entry name" value="PC4_C"/>
</dbReference>
<evidence type="ECO:0000256" key="5">
    <source>
        <dbReference type="ARBA" id="ARBA00023163"/>
    </source>
</evidence>
<accession>A0A9Q1CTC2</accession>
<dbReference type="GO" id="GO:0060261">
    <property type="term" value="P:positive regulation of transcription initiation by RNA polymerase II"/>
    <property type="evidence" value="ECO:0007669"/>
    <property type="project" value="InterPro"/>
</dbReference>
<dbReference type="PANTHER" id="PTHR13215">
    <property type="entry name" value="RNA POLYMERASE II TRANSCRIPTIONAL COACTIVATOR"/>
    <property type="match status" value="1"/>
</dbReference>
<keyword evidence="3" id="KW-0805">Transcription regulation</keyword>
<evidence type="ECO:0000313" key="9">
    <source>
        <dbReference type="Proteomes" id="UP001152320"/>
    </source>
</evidence>
<comment type="subcellular location">
    <subcellularLocation>
        <location evidence="1">Nucleus</location>
    </subcellularLocation>
</comment>
<dbReference type="Proteomes" id="UP001152320">
    <property type="component" value="Chromosome 1"/>
</dbReference>
<dbReference type="InterPro" id="IPR045125">
    <property type="entry name" value="Sub1/Tcp4-like"/>
</dbReference>
<organism evidence="8 9">
    <name type="scientific">Holothuria leucospilota</name>
    <name type="common">Black long sea cucumber</name>
    <name type="synonym">Mertensiothuria leucospilota</name>
    <dbReference type="NCBI Taxonomy" id="206669"/>
    <lineage>
        <taxon>Eukaryota</taxon>
        <taxon>Metazoa</taxon>
        <taxon>Echinodermata</taxon>
        <taxon>Eleutherozoa</taxon>
        <taxon>Echinozoa</taxon>
        <taxon>Holothuroidea</taxon>
        <taxon>Aspidochirotacea</taxon>
        <taxon>Aspidochirotida</taxon>
        <taxon>Holothuriidae</taxon>
        <taxon>Holothuria</taxon>
    </lineage>
</organism>
<sequence length="129" mass="15522">MFRLEDKSLREKVQTFRGKIYVSIREFYQKEGNDALLPGEKGLNLDMKQWNELKLLMSKISESLKEAESLFQASYPRYHLQPERKTNNNDDPFKLVGISYFQGKLYLNLREHKRYRKFSKFYQTKKVSI</sequence>
<keyword evidence="4" id="KW-0238">DNA-binding</keyword>
<evidence type="ECO:0000259" key="7">
    <source>
        <dbReference type="Pfam" id="PF02229"/>
    </source>
</evidence>
<dbReference type="OrthoDB" id="2505440at2759"/>
<gene>
    <name evidence="8" type="ORF">HOLleu_03825</name>
</gene>
<feature type="domain" description="Transcriptional coactivator p15 (PC4) C-terminal" evidence="7">
    <location>
        <begin position="6"/>
        <end position="54"/>
    </location>
</feature>
<keyword evidence="9" id="KW-1185">Reference proteome</keyword>
<evidence type="ECO:0000256" key="4">
    <source>
        <dbReference type="ARBA" id="ARBA00023125"/>
    </source>
</evidence>
<evidence type="ECO:0000256" key="1">
    <source>
        <dbReference type="ARBA" id="ARBA00004123"/>
    </source>
</evidence>
<dbReference type="SUPFAM" id="SSF54447">
    <property type="entry name" value="ssDNA-binding transcriptional regulator domain"/>
    <property type="match status" value="1"/>
</dbReference>
<keyword evidence="5" id="KW-0804">Transcription</keyword>
<dbReference type="Pfam" id="PF02229">
    <property type="entry name" value="PC4"/>
    <property type="match status" value="1"/>
</dbReference>
<name>A0A9Q1CTC2_HOLLE</name>
<comment type="similarity">
    <text evidence="2">Belongs to the transcriptional coactivator PC4 family.</text>
</comment>
<comment type="caution">
    <text evidence="8">The sequence shown here is derived from an EMBL/GenBank/DDBJ whole genome shotgun (WGS) entry which is preliminary data.</text>
</comment>
<dbReference type="Gene3D" id="2.30.31.10">
    <property type="entry name" value="Transcriptional Coactivator Pc4, Chain A"/>
    <property type="match status" value="1"/>
</dbReference>
<dbReference type="GO" id="GO:0003713">
    <property type="term" value="F:transcription coactivator activity"/>
    <property type="evidence" value="ECO:0007669"/>
    <property type="project" value="InterPro"/>
</dbReference>